<dbReference type="AlphaFoldDB" id="H6N6P8"/>
<name>H6N6P8_MYCHN</name>
<evidence type="ECO:0000313" key="1">
    <source>
        <dbReference type="EMBL" id="AEW45320.1"/>
    </source>
</evidence>
<proteinExistence type="predicted"/>
<keyword evidence="2" id="KW-1185">Reference proteome</keyword>
<dbReference type="KEGG" id="mhe:MHC_02270"/>
<reference evidence="1 2" key="1">
    <citation type="journal article" date="2012" name="J. Bacteriol.">
        <title>Complete genome sequence of Mycoplasma haemocanis strain Illinois.</title>
        <authorList>
            <person name="do Nascimento N.C."/>
            <person name="Guimaraes A.M."/>
            <person name="Santos A.P."/>
            <person name="Sanmiguel P.J."/>
            <person name="Messick J.B."/>
        </authorList>
    </citation>
    <scope>NUCLEOTIDE SEQUENCE [LARGE SCALE GENOMIC DNA]</scope>
    <source>
        <strain evidence="1 2">Illinois</strain>
    </source>
</reference>
<protein>
    <submittedName>
        <fullName evidence="1">Uncharacterized protein</fullName>
    </submittedName>
</protein>
<accession>H6N6P8</accession>
<organism evidence="1 2">
    <name type="scientific">Mycoplasma haemocanis (strain Illinois)</name>
    <dbReference type="NCBI Taxonomy" id="1111676"/>
    <lineage>
        <taxon>Bacteria</taxon>
        <taxon>Bacillati</taxon>
        <taxon>Mycoplasmatota</taxon>
        <taxon>Mollicutes</taxon>
        <taxon>Mycoplasmataceae</taxon>
        <taxon>Mycoplasma</taxon>
    </lineage>
</organism>
<dbReference type="STRING" id="1111676.MHC_02270"/>
<gene>
    <name evidence="1" type="ordered locus">MHC_02270</name>
</gene>
<dbReference type="HOGENOM" id="CLU_114919_0_0_14"/>
<dbReference type="Proteomes" id="UP000009135">
    <property type="component" value="Chromosome"/>
</dbReference>
<dbReference type="OrthoDB" id="9833671at2"/>
<sequence>MSSKLVLIGASSVFVGVAGTSAYALYNNSQNLKKLKDLFDSTKGRILLEAIGDKHDAVWEQIFNEYDKFHHKIPEIKSKDELKGYCQKLENSFNVKDLETYSNWCSRNTFSGQVAGSNKKWNDSKEDSSWESSKTAYSKEATDNFLISKNDNQAIAKNALTVKELKEWCFKKSKLPFINDKDKDYLIADKFCTITQ</sequence>
<evidence type="ECO:0000313" key="2">
    <source>
        <dbReference type="Proteomes" id="UP000009135"/>
    </source>
</evidence>
<dbReference type="EMBL" id="CP003199">
    <property type="protein sequence ID" value="AEW45320.1"/>
    <property type="molecule type" value="Genomic_DNA"/>
</dbReference>